<accession>A0A556CQL7</accession>
<dbReference type="Pfam" id="PF08877">
    <property type="entry name" value="MepB-like"/>
    <property type="match status" value="1"/>
</dbReference>
<reference evidence="1 2" key="1">
    <citation type="submission" date="2019-07" db="EMBL/GenBank/DDBJ databases">
        <title>Draft genome sequence of Brevibacterium aurantiacum XU54 isolated from Xinjiang China.</title>
        <authorList>
            <person name="Xu X."/>
        </authorList>
    </citation>
    <scope>NUCLEOTIDE SEQUENCE [LARGE SCALE GENOMIC DNA]</scope>
    <source>
        <strain evidence="1 2">XU54</strain>
    </source>
</reference>
<dbReference type="Proteomes" id="UP000316406">
    <property type="component" value="Unassembled WGS sequence"/>
</dbReference>
<proteinExistence type="predicted"/>
<sequence length="150" mass="16603">MGFSALEHYAQTMGLTPTEVVAEEQNSEYESGRAMLDATWWRIRTARVTPAKPGAFVAVWGRTSEGVTAPFSGGEDSVDDCAGLLVFVSEEEHFGVFTFTAASLVELGIYSSRRSPGKRGFRLYPPWSASLNPQATRTQRRQAPFFERIC</sequence>
<dbReference type="InterPro" id="IPR038231">
    <property type="entry name" value="MepB-like_sf"/>
</dbReference>
<evidence type="ECO:0000313" key="2">
    <source>
        <dbReference type="Proteomes" id="UP000316406"/>
    </source>
</evidence>
<comment type="caution">
    <text evidence="1">The sequence shown here is derived from an EMBL/GenBank/DDBJ whole genome shotgun (WGS) entry which is preliminary data.</text>
</comment>
<protein>
    <submittedName>
        <fullName evidence="1">Metallopeptidase</fullName>
    </submittedName>
</protein>
<gene>
    <name evidence="1" type="ORF">FO013_00230</name>
</gene>
<evidence type="ECO:0000313" key="1">
    <source>
        <dbReference type="EMBL" id="TSI19438.1"/>
    </source>
</evidence>
<dbReference type="OrthoDB" id="4954833at2"/>
<dbReference type="InterPro" id="IPR011235">
    <property type="entry name" value="MepB-like"/>
</dbReference>
<keyword evidence="2" id="KW-1185">Reference proteome</keyword>
<name>A0A556CQL7_BREAU</name>
<dbReference type="RefSeq" id="WP_143920487.1">
    <property type="nucleotide sequence ID" value="NZ_VLTK01000001.1"/>
</dbReference>
<dbReference type="EMBL" id="VLTK01000001">
    <property type="protein sequence ID" value="TSI19438.1"/>
    <property type="molecule type" value="Genomic_DNA"/>
</dbReference>
<organism evidence="1 2">
    <name type="scientific">Brevibacterium aurantiacum</name>
    <dbReference type="NCBI Taxonomy" id="273384"/>
    <lineage>
        <taxon>Bacteria</taxon>
        <taxon>Bacillati</taxon>
        <taxon>Actinomycetota</taxon>
        <taxon>Actinomycetes</taxon>
        <taxon>Micrococcales</taxon>
        <taxon>Brevibacteriaceae</taxon>
        <taxon>Brevibacterium</taxon>
    </lineage>
</organism>
<dbReference type="Gene3D" id="3.40.1350.140">
    <property type="entry name" value="MepB-like"/>
    <property type="match status" value="1"/>
</dbReference>
<dbReference type="AlphaFoldDB" id="A0A556CQL7"/>